<evidence type="ECO:0000313" key="1">
    <source>
        <dbReference type="EMBL" id="MEQ2210878.1"/>
    </source>
</evidence>
<keyword evidence="2" id="KW-1185">Reference proteome</keyword>
<organism evidence="1 2">
    <name type="scientific">Xenoophorus captivus</name>
    <dbReference type="NCBI Taxonomy" id="1517983"/>
    <lineage>
        <taxon>Eukaryota</taxon>
        <taxon>Metazoa</taxon>
        <taxon>Chordata</taxon>
        <taxon>Craniata</taxon>
        <taxon>Vertebrata</taxon>
        <taxon>Euteleostomi</taxon>
        <taxon>Actinopterygii</taxon>
        <taxon>Neopterygii</taxon>
        <taxon>Teleostei</taxon>
        <taxon>Neoteleostei</taxon>
        <taxon>Acanthomorphata</taxon>
        <taxon>Ovalentaria</taxon>
        <taxon>Atherinomorphae</taxon>
        <taxon>Cyprinodontiformes</taxon>
        <taxon>Goodeidae</taxon>
        <taxon>Xenoophorus</taxon>
    </lineage>
</organism>
<name>A0ABV0RTP2_9TELE</name>
<dbReference type="Proteomes" id="UP001434883">
    <property type="component" value="Unassembled WGS sequence"/>
</dbReference>
<proteinExistence type="predicted"/>
<sequence length="103" mass="11122">VRLEEEEIQVKRARPDPVVLQDYKVSKVLPVLRTPRNQRAVTCSDSATCGFLQGAPGPMGESGPVGRRGAIGSKVPDTISVVQLLLTPEWISDMSAVQNVQPV</sequence>
<gene>
    <name evidence="1" type="ORF">XENOCAPTIV_020974</name>
</gene>
<evidence type="ECO:0000313" key="2">
    <source>
        <dbReference type="Proteomes" id="UP001434883"/>
    </source>
</evidence>
<dbReference type="EMBL" id="JAHRIN010054970">
    <property type="protein sequence ID" value="MEQ2210878.1"/>
    <property type="molecule type" value="Genomic_DNA"/>
</dbReference>
<protein>
    <submittedName>
        <fullName evidence="1">Uncharacterized protein</fullName>
    </submittedName>
</protein>
<reference evidence="1 2" key="1">
    <citation type="submission" date="2021-06" db="EMBL/GenBank/DDBJ databases">
        <authorList>
            <person name="Palmer J.M."/>
        </authorList>
    </citation>
    <scope>NUCLEOTIDE SEQUENCE [LARGE SCALE GENOMIC DNA]</scope>
    <source>
        <strain evidence="1 2">XC_2019</strain>
        <tissue evidence="1">Muscle</tissue>
    </source>
</reference>
<feature type="non-terminal residue" evidence="1">
    <location>
        <position position="1"/>
    </location>
</feature>
<accession>A0ABV0RTP2</accession>
<comment type="caution">
    <text evidence="1">The sequence shown here is derived from an EMBL/GenBank/DDBJ whole genome shotgun (WGS) entry which is preliminary data.</text>
</comment>